<evidence type="ECO:0000256" key="2">
    <source>
        <dbReference type="ARBA" id="ARBA00022490"/>
    </source>
</evidence>
<feature type="repeat" description="WD" evidence="5">
    <location>
        <begin position="100"/>
        <end position="130"/>
    </location>
</feature>
<dbReference type="GO" id="GO:0010992">
    <property type="term" value="P:ubiquitin recycling"/>
    <property type="evidence" value="ECO:0000318"/>
    <property type="project" value="GO_Central"/>
</dbReference>
<dbReference type="STRING" id="402676.B6JVA5"/>
<dbReference type="PRINTS" id="PR00320">
    <property type="entry name" value="GPROTEINBRPT"/>
</dbReference>
<dbReference type="GO" id="GO:0043161">
    <property type="term" value="P:proteasome-mediated ubiquitin-dependent protein catabolic process"/>
    <property type="evidence" value="ECO:0000318"/>
    <property type="project" value="GO_Central"/>
</dbReference>
<dbReference type="GO" id="GO:0005737">
    <property type="term" value="C:cytoplasm"/>
    <property type="evidence" value="ECO:0000318"/>
    <property type="project" value="GO_Central"/>
</dbReference>
<dbReference type="Gene3D" id="3.10.20.870">
    <property type="entry name" value="PFU (PLAA family ubiquitin binding), C-terminal domain"/>
    <property type="match status" value="1"/>
</dbReference>
<dbReference type="GeneID" id="7049624"/>
<dbReference type="InterPro" id="IPR001680">
    <property type="entry name" value="WD40_rpt"/>
</dbReference>
<dbReference type="Pfam" id="PF09070">
    <property type="entry name" value="PFU"/>
    <property type="match status" value="1"/>
</dbReference>
<dbReference type="InterPro" id="IPR015943">
    <property type="entry name" value="WD40/YVTN_repeat-like_dom_sf"/>
</dbReference>
<evidence type="ECO:0000313" key="8">
    <source>
        <dbReference type="EMBL" id="EEB05306.2"/>
    </source>
</evidence>
<name>B6JVA5_SCHJY</name>
<dbReference type="Proteomes" id="UP000001744">
    <property type="component" value="Unassembled WGS sequence"/>
</dbReference>
<dbReference type="InterPro" id="IPR020472">
    <property type="entry name" value="WD40_PAC1"/>
</dbReference>
<evidence type="ECO:0000259" key="7">
    <source>
        <dbReference type="PROSITE" id="PS51396"/>
    </source>
</evidence>
<dbReference type="eggNOG" id="KOG0301">
    <property type="taxonomic scope" value="Eukaryota"/>
</dbReference>
<dbReference type="GO" id="GO:0070314">
    <property type="term" value="P:G1 to G0 transition"/>
    <property type="evidence" value="ECO:0007669"/>
    <property type="project" value="EnsemblFungi"/>
</dbReference>
<dbReference type="PROSITE" id="PS50082">
    <property type="entry name" value="WD_REPEATS_2"/>
    <property type="match status" value="4"/>
</dbReference>
<protein>
    <submittedName>
        <fullName evidence="8">WD repeat protein Lub1</fullName>
    </submittedName>
</protein>
<sequence>MGFQAYELSKTLSLHSQDVRGVCAISNELLASASRDGTYAIWKLENGSWTHSVYTNHDGFVNSIAYIPRSDGSLGYVATGGQDKTVILHDIQSDKADVYLLGHESNVCAIHGINENIIITGSWDATARVWALGQCTYTLRGHSSSVWAVLALDAETFVTGSADKTIRLWKNGKTVKTINAHNDCVRFLCRVPDGFASCGNDATIKIWTLDGKLLRELNGHSSFIYSLSYNATKDILVSSSEDRSIRVWKEDTCLQTITLPATSVWSVACTPKGNIVCGTSDGQIRIFTTDPSELGSSSERKAFQDQVANFAVASQQIGNIPKEQFRKADDLQRPGKKDGEVAMVRHNASVDAYQWSAAKNEWVKIGQVVDAVTNNRKQLYEGKEYDYVFDVDIEDGKPPLKLPVNVTDNPYLVAAEFLEKNRLPSTYTDQVVEFIRQNTQGMQFDVPTQNKSSTTSTASSKRPSLFPIAYYTFTEGNLEGMRKRLLVTYEKAAKPVTDTRFREFLSLLPKLKTLSEDETSLCIEASLLLLDSWSLEERFPVLDVLRLVALQPRDSYVPVLTDAFMQVLRTVSGQGKFESINRMLALRGLANLIPHMKDFGEYTSQITIVMNELCPNDTDKDEVKVAWATLIMNICTKYESDILEDLSIELLPKLITFLGRQRLNSETVYRTLMALGTLCIMPTVASAAVQVYDVPKCVKPVVSKFESESRMNVAFNELVSICKASQ</sequence>
<proteinExistence type="predicted"/>
<dbReference type="PANTHER" id="PTHR19849">
    <property type="entry name" value="PHOSPHOLIPASE A-2-ACTIVATING PROTEIN"/>
    <property type="match status" value="1"/>
</dbReference>
<dbReference type="PROSITE" id="PS51396">
    <property type="entry name" value="PUL"/>
    <property type="match status" value="1"/>
</dbReference>
<dbReference type="Gene3D" id="2.130.10.10">
    <property type="entry name" value="YVTN repeat-like/Quinoprotein amine dehydrogenase"/>
    <property type="match status" value="1"/>
</dbReference>
<dbReference type="InterPro" id="IPR038122">
    <property type="entry name" value="PFU_sf"/>
</dbReference>
<evidence type="ECO:0000313" key="9">
    <source>
        <dbReference type="JaponicusDB" id="SJAG_00312"/>
    </source>
</evidence>
<gene>
    <name evidence="9" type="primary">lub1</name>
    <name evidence="8" type="ORF">SJAG_00312</name>
</gene>
<dbReference type="AlphaFoldDB" id="B6JVA5"/>
<feature type="repeat" description="WD" evidence="5">
    <location>
        <begin position="217"/>
        <end position="249"/>
    </location>
</feature>
<dbReference type="InterPro" id="IPR015155">
    <property type="entry name" value="PFU"/>
</dbReference>
<dbReference type="SMART" id="SM00320">
    <property type="entry name" value="WD40"/>
    <property type="match status" value="7"/>
</dbReference>
<dbReference type="GO" id="GO:0036435">
    <property type="term" value="F:K48-linked polyubiquitin modification-dependent protein binding"/>
    <property type="evidence" value="ECO:0007669"/>
    <property type="project" value="EnsemblFungi"/>
</dbReference>
<dbReference type="PROSITE" id="PS51394">
    <property type="entry name" value="PFU"/>
    <property type="match status" value="1"/>
</dbReference>
<dbReference type="InterPro" id="IPR011989">
    <property type="entry name" value="ARM-like"/>
</dbReference>
<dbReference type="GO" id="GO:0044877">
    <property type="term" value="F:protein-containing complex binding"/>
    <property type="evidence" value="ECO:0007669"/>
    <property type="project" value="EnsemblFungi"/>
</dbReference>
<dbReference type="HOGENOM" id="CLU_011791_2_0_1"/>
<dbReference type="Pfam" id="PF00400">
    <property type="entry name" value="WD40"/>
    <property type="match status" value="7"/>
</dbReference>
<dbReference type="GO" id="GO:0043130">
    <property type="term" value="F:ubiquitin binding"/>
    <property type="evidence" value="ECO:0000318"/>
    <property type="project" value="GO_Central"/>
</dbReference>
<evidence type="ECO:0000256" key="4">
    <source>
        <dbReference type="ARBA" id="ARBA00022737"/>
    </source>
</evidence>
<reference evidence="8 10" key="1">
    <citation type="journal article" date="2011" name="Science">
        <title>Comparative functional genomics of the fission yeasts.</title>
        <authorList>
            <person name="Rhind N."/>
            <person name="Chen Z."/>
            <person name="Yassour M."/>
            <person name="Thompson D.A."/>
            <person name="Haas B.J."/>
            <person name="Habib N."/>
            <person name="Wapinski I."/>
            <person name="Roy S."/>
            <person name="Lin M.F."/>
            <person name="Heiman D.I."/>
            <person name="Young S.K."/>
            <person name="Furuya K."/>
            <person name="Guo Y."/>
            <person name="Pidoux A."/>
            <person name="Chen H.M."/>
            <person name="Robbertse B."/>
            <person name="Goldberg J.M."/>
            <person name="Aoki K."/>
            <person name="Bayne E.H."/>
            <person name="Berlin A.M."/>
            <person name="Desjardins C.A."/>
            <person name="Dobbs E."/>
            <person name="Dukaj L."/>
            <person name="Fan L."/>
            <person name="FitzGerald M.G."/>
            <person name="French C."/>
            <person name="Gujja S."/>
            <person name="Hansen K."/>
            <person name="Keifenheim D."/>
            <person name="Levin J.Z."/>
            <person name="Mosher R.A."/>
            <person name="Mueller C.A."/>
            <person name="Pfiffner J."/>
            <person name="Priest M."/>
            <person name="Russ C."/>
            <person name="Smialowska A."/>
            <person name="Swoboda P."/>
            <person name="Sykes S.M."/>
            <person name="Vaughn M."/>
            <person name="Vengrova S."/>
            <person name="Yoder R."/>
            <person name="Zeng Q."/>
            <person name="Allshire R."/>
            <person name="Baulcombe D."/>
            <person name="Birren B.W."/>
            <person name="Brown W."/>
            <person name="Ekwall K."/>
            <person name="Kellis M."/>
            <person name="Leatherwood J."/>
            <person name="Levin H."/>
            <person name="Margalit H."/>
            <person name="Martienssen R."/>
            <person name="Nieduszynski C.A."/>
            <person name="Spatafora J.W."/>
            <person name="Friedman N."/>
            <person name="Dalgaard J.Z."/>
            <person name="Baumann P."/>
            <person name="Niki H."/>
            <person name="Regev A."/>
            <person name="Nusbaum C."/>
        </authorList>
    </citation>
    <scope>NUCLEOTIDE SEQUENCE [LARGE SCALE GENOMIC DNA]</scope>
    <source>
        <strain evidence="10">yFS275 / FY16936</strain>
    </source>
</reference>
<evidence type="ECO:0000313" key="10">
    <source>
        <dbReference type="Proteomes" id="UP000001744"/>
    </source>
</evidence>
<keyword evidence="10" id="KW-1185">Reference proteome</keyword>
<dbReference type="GO" id="GO:0140036">
    <property type="term" value="F:ubiquitin-modified protein reader activity"/>
    <property type="evidence" value="ECO:0007669"/>
    <property type="project" value="EnsemblFungi"/>
</dbReference>
<dbReference type="CDD" id="cd00200">
    <property type="entry name" value="WD40"/>
    <property type="match status" value="1"/>
</dbReference>
<dbReference type="OrthoDB" id="10265988at2759"/>
<dbReference type="Gene3D" id="1.25.10.10">
    <property type="entry name" value="Leucine-rich Repeat Variant"/>
    <property type="match status" value="1"/>
</dbReference>
<evidence type="ECO:0000256" key="3">
    <source>
        <dbReference type="ARBA" id="ARBA00022574"/>
    </source>
</evidence>
<feature type="domain" description="PFU" evidence="6">
    <location>
        <begin position="354"/>
        <end position="449"/>
    </location>
</feature>
<evidence type="ECO:0000256" key="1">
    <source>
        <dbReference type="ARBA" id="ARBA00004496"/>
    </source>
</evidence>
<dbReference type="Pfam" id="PF08324">
    <property type="entry name" value="PUL"/>
    <property type="match status" value="1"/>
</dbReference>
<evidence type="ECO:0000256" key="5">
    <source>
        <dbReference type="PROSITE-ProRule" id="PRU00221"/>
    </source>
</evidence>
<dbReference type="PROSITE" id="PS50294">
    <property type="entry name" value="WD_REPEATS_REGION"/>
    <property type="match status" value="2"/>
</dbReference>
<dbReference type="GO" id="GO:0072671">
    <property type="term" value="P:mitochondria-associated ubiquitin-dependent protein catabolic process"/>
    <property type="evidence" value="ECO:0007669"/>
    <property type="project" value="EnsemblFungi"/>
</dbReference>
<dbReference type="PANTHER" id="PTHR19849:SF0">
    <property type="entry name" value="PHOSPHOLIPASE A-2-ACTIVATING PROTEIN"/>
    <property type="match status" value="1"/>
</dbReference>
<keyword evidence="2" id="KW-0963">Cytoplasm</keyword>
<dbReference type="InterPro" id="IPR013535">
    <property type="entry name" value="PUL_dom"/>
</dbReference>
<dbReference type="InterPro" id="IPR036322">
    <property type="entry name" value="WD40_repeat_dom_sf"/>
</dbReference>
<keyword evidence="3 5" id="KW-0853">WD repeat</keyword>
<keyword evidence="4" id="KW-0677">Repeat</keyword>
<evidence type="ECO:0000259" key="6">
    <source>
        <dbReference type="PROSITE" id="PS51394"/>
    </source>
</evidence>
<dbReference type="VEuPathDB" id="FungiDB:SJAG_00312"/>
<dbReference type="GO" id="GO:0034517">
    <property type="term" value="P:ribophagy"/>
    <property type="evidence" value="ECO:0007669"/>
    <property type="project" value="EnsemblFungi"/>
</dbReference>
<dbReference type="GO" id="GO:0006303">
    <property type="term" value="P:double-strand break repair via nonhomologous end joining"/>
    <property type="evidence" value="ECO:0007669"/>
    <property type="project" value="EnsemblFungi"/>
</dbReference>
<dbReference type="RefSeq" id="XP_002171599.2">
    <property type="nucleotide sequence ID" value="XM_002171563.2"/>
</dbReference>
<feature type="domain" description="PUL" evidence="7">
    <location>
        <begin position="464"/>
        <end position="721"/>
    </location>
</feature>
<feature type="repeat" description="WD" evidence="5">
    <location>
        <begin position="139"/>
        <end position="170"/>
    </location>
</feature>
<dbReference type="SUPFAM" id="SSF50978">
    <property type="entry name" value="WD40 repeat-like"/>
    <property type="match status" value="1"/>
</dbReference>
<dbReference type="GO" id="GO:0032473">
    <property type="term" value="C:cytoplasmic side of mitochondrial outer membrane"/>
    <property type="evidence" value="ECO:0007669"/>
    <property type="project" value="EnsemblFungi"/>
</dbReference>
<feature type="repeat" description="WD" evidence="5">
    <location>
        <begin position="12"/>
        <end position="52"/>
    </location>
</feature>
<organism evidence="8 10">
    <name type="scientific">Schizosaccharomyces japonicus (strain yFS275 / FY16936)</name>
    <name type="common">Fission yeast</name>
    <dbReference type="NCBI Taxonomy" id="402676"/>
    <lineage>
        <taxon>Eukaryota</taxon>
        <taxon>Fungi</taxon>
        <taxon>Dikarya</taxon>
        <taxon>Ascomycota</taxon>
        <taxon>Taphrinomycotina</taxon>
        <taxon>Schizosaccharomycetes</taxon>
        <taxon>Schizosaccharomycetales</taxon>
        <taxon>Schizosaccharomycetaceae</taxon>
        <taxon>Schizosaccharomyces</taxon>
    </lineage>
</organism>
<dbReference type="JaponicusDB" id="SJAG_00312">
    <property type="gene designation" value="lub1"/>
</dbReference>
<comment type="subcellular location">
    <subcellularLocation>
        <location evidence="1">Cytoplasm</location>
    </subcellularLocation>
</comment>
<dbReference type="InterPro" id="IPR016024">
    <property type="entry name" value="ARM-type_fold"/>
</dbReference>
<dbReference type="GO" id="GO:0005634">
    <property type="term" value="C:nucleus"/>
    <property type="evidence" value="ECO:0000318"/>
    <property type="project" value="GO_Central"/>
</dbReference>
<accession>B6JVA5</accession>
<dbReference type="SUPFAM" id="SSF48371">
    <property type="entry name" value="ARM repeat"/>
    <property type="match status" value="1"/>
</dbReference>
<dbReference type="EMBL" id="KE651166">
    <property type="protein sequence ID" value="EEB05306.2"/>
    <property type="molecule type" value="Genomic_DNA"/>
</dbReference>